<evidence type="ECO:0000313" key="1">
    <source>
        <dbReference type="EMBL" id="OIQ64343.1"/>
    </source>
</evidence>
<gene>
    <name evidence="1" type="ORF">GALL_541050</name>
</gene>
<name>A0A1J5P961_9ZZZZ</name>
<dbReference type="InterPro" id="IPR036280">
    <property type="entry name" value="Multihaem_cyt_sf"/>
</dbReference>
<proteinExistence type="predicted"/>
<dbReference type="PANTHER" id="PTHR39425:SF1">
    <property type="entry name" value="CYTOCHROME C7-LIKE DOMAIN-CONTAINING PROTEIN"/>
    <property type="match status" value="1"/>
</dbReference>
<reference evidence="1" key="1">
    <citation type="submission" date="2016-10" db="EMBL/GenBank/DDBJ databases">
        <title>Sequence of Gallionella enrichment culture.</title>
        <authorList>
            <person name="Poehlein A."/>
            <person name="Muehling M."/>
            <person name="Daniel R."/>
        </authorList>
    </citation>
    <scope>NUCLEOTIDE SEQUENCE</scope>
</reference>
<dbReference type="PANTHER" id="PTHR39425">
    <property type="entry name" value="LIPOPROTEIN CYTOCHROME C"/>
    <property type="match status" value="1"/>
</dbReference>
<comment type="caution">
    <text evidence="1">The sequence shown here is derived from an EMBL/GenBank/DDBJ whole genome shotgun (WGS) entry which is preliminary data.</text>
</comment>
<sequence length="200" mass="22188">MCLGAVTTLATVEGLSHSEYLTGRNLVAAQPTEFSHQHHAGELGIDCRYCHTSVETAATAGMPPTHTCMTCHLQVWTGAPMLAPVRDSLARNEPLPWRRVGRLPEYVYFAHSVHIANGIGCSSCHGDMDHVQMTYQPNAFSMDFCLSCHRAPQDRLRPRDQIFNMQWKPPPDQATLGKALMAQYHINTSGLLTDCSTCHR</sequence>
<dbReference type="CDD" id="cd08168">
    <property type="entry name" value="Cytochrom_C3"/>
    <property type="match status" value="1"/>
</dbReference>
<accession>A0A1J5P961</accession>
<organism evidence="1">
    <name type="scientific">mine drainage metagenome</name>
    <dbReference type="NCBI Taxonomy" id="410659"/>
    <lineage>
        <taxon>unclassified sequences</taxon>
        <taxon>metagenomes</taxon>
        <taxon>ecological metagenomes</taxon>
    </lineage>
</organism>
<dbReference type="EMBL" id="MLJW01008202">
    <property type="protein sequence ID" value="OIQ64343.1"/>
    <property type="molecule type" value="Genomic_DNA"/>
</dbReference>
<dbReference type="AlphaFoldDB" id="A0A1J5P961"/>
<dbReference type="Gene3D" id="3.90.10.10">
    <property type="entry name" value="Cytochrome C3"/>
    <property type="match status" value="2"/>
</dbReference>
<dbReference type="SUPFAM" id="SSF48695">
    <property type="entry name" value="Multiheme cytochromes"/>
    <property type="match status" value="1"/>
</dbReference>
<protein>
    <submittedName>
        <fullName evidence="1">Uncharacterized protein</fullName>
    </submittedName>
</protein>